<dbReference type="InterPro" id="IPR000182">
    <property type="entry name" value="GNAT_dom"/>
</dbReference>
<sequence length="356" mass="40498">MKIAEIWRRGRSFLGEFNPKFLHCSTKSVLVSPATMEFNPKFLHSASKSVLVSPATKKFRPVLFVSPRDNEEFSSDNEEEEEPIIQEHCGALVLSDNGEYVVREAELDEEFWASASLKAGLYEYRSQNQFVNSYKKDQNAELDYNVIMKRHLIRYMCIIAVRKEGGNLQSVIGTLDLRVKYLLQGETYPEELVKRGNLNSSFKRRGSKKCGIITNVTVAESAHRQGVGSSMLKFAIEAAKEEGGVKQVFLQVRRDNEPALALYRKMGFEIFAEATPQLAEQNLYLLYRTLHGRVSYMEIGNLCRKVVYFKWERPIFGCVKMNTDASVKKVENTFGVKGAIIFRDSSAKLIRGNNDS</sequence>
<accession>A0A4Y7KV21</accession>
<organism evidence="2 3">
    <name type="scientific">Papaver somniferum</name>
    <name type="common">Opium poppy</name>
    <dbReference type="NCBI Taxonomy" id="3469"/>
    <lineage>
        <taxon>Eukaryota</taxon>
        <taxon>Viridiplantae</taxon>
        <taxon>Streptophyta</taxon>
        <taxon>Embryophyta</taxon>
        <taxon>Tracheophyta</taxon>
        <taxon>Spermatophyta</taxon>
        <taxon>Magnoliopsida</taxon>
        <taxon>Ranunculales</taxon>
        <taxon>Papaveraceae</taxon>
        <taxon>Papaveroideae</taxon>
        <taxon>Papaver</taxon>
    </lineage>
</organism>
<evidence type="ECO:0000259" key="1">
    <source>
        <dbReference type="PROSITE" id="PS51186"/>
    </source>
</evidence>
<dbReference type="Proteomes" id="UP000316621">
    <property type="component" value="Chromosome 9"/>
</dbReference>
<gene>
    <name evidence="2" type="ORF">C5167_000887</name>
</gene>
<keyword evidence="3" id="KW-1185">Reference proteome</keyword>
<evidence type="ECO:0000313" key="2">
    <source>
        <dbReference type="EMBL" id="RZC76716.1"/>
    </source>
</evidence>
<dbReference type="AlphaFoldDB" id="A0A4Y7KV21"/>
<dbReference type="Gramene" id="RZC76716">
    <property type="protein sequence ID" value="RZC76716"/>
    <property type="gene ID" value="C5167_000887"/>
</dbReference>
<reference evidence="2 3" key="1">
    <citation type="journal article" date="2018" name="Science">
        <title>The opium poppy genome and morphinan production.</title>
        <authorList>
            <person name="Guo L."/>
            <person name="Winzer T."/>
            <person name="Yang X."/>
            <person name="Li Y."/>
            <person name="Ning Z."/>
            <person name="He Z."/>
            <person name="Teodor R."/>
            <person name="Lu Y."/>
            <person name="Bowser T.A."/>
            <person name="Graham I.A."/>
            <person name="Ye K."/>
        </authorList>
    </citation>
    <scope>NUCLEOTIDE SEQUENCE [LARGE SCALE GENOMIC DNA]</scope>
    <source>
        <strain evidence="3">cv. HN1</strain>
        <tissue evidence="2">Leaves</tissue>
    </source>
</reference>
<evidence type="ECO:0000313" key="3">
    <source>
        <dbReference type="Proteomes" id="UP000316621"/>
    </source>
</evidence>
<feature type="domain" description="N-acetyltransferase" evidence="1">
    <location>
        <begin position="209"/>
        <end position="291"/>
    </location>
</feature>
<dbReference type="GO" id="GO:0016747">
    <property type="term" value="F:acyltransferase activity, transferring groups other than amino-acyl groups"/>
    <property type="evidence" value="ECO:0007669"/>
    <property type="project" value="InterPro"/>
</dbReference>
<dbReference type="EMBL" id="CM010723">
    <property type="protein sequence ID" value="RZC76716.1"/>
    <property type="molecule type" value="Genomic_DNA"/>
</dbReference>
<dbReference type="CDD" id="cd04301">
    <property type="entry name" value="NAT_SF"/>
    <property type="match status" value="1"/>
</dbReference>
<dbReference type="Pfam" id="PF00583">
    <property type="entry name" value="Acetyltransf_1"/>
    <property type="match status" value="1"/>
</dbReference>
<dbReference type="PROSITE" id="PS51186">
    <property type="entry name" value="GNAT"/>
    <property type="match status" value="1"/>
</dbReference>
<proteinExistence type="predicted"/>
<dbReference type="Gene3D" id="3.40.630.30">
    <property type="match status" value="1"/>
</dbReference>
<name>A0A4Y7KV21_PAPSO</name>
<dbReference type="SUPFAM" id="SSF55729">
    <property type="entry name" value="Acyl-CoA N-acyltransferases (Nat)"/>
    <property type="match status" value="1"/>
</dbReference>
<protein>
    <recommendedName>
        <fullName evidence="1">N-acetyltransferase domain-containing protein</fullName>
    </recommendedName>
</protein>
<dbReference type="InterPro" id="IPR016181">
    <property type="entry name" value="Acyl_CoA_acyltransferase"/>
</dbReference>
<dbReference type="PANTHER" id="PTHR47426">
    <property type="entry name" value="ACYL-COA N-ACYLTRANSFERASES (NAT) SUPERFAMILY PROTEIN"/>
    <property type="match status" value="1"/>
</dbReference>
<dbReference type="PANTHER" id="PTHR47426:SF3">
    <property type="entry name" value="GCN5-RELATED N-ACETYLTRANSFERASE 6, CHLOROPLASTIC"/>
    <property type="match status" value="1"/>
</dbReference>